<feature type="region of interest" description="Disordered" evidence="1">
    <location>
        <begin position="647"/>
        <end position="686"/>
    </location>
</feature>
<feature type="compositionally biased region" description="Acidic residues" evidence="1">
    <location>
        <begin position="649"/>
        <end position="686"/>
    </location>
</feature>
<dbReference type="AlphaFoldDB" id="A0A8J2SHX1"/>
<dbReference type="EMBL" id="CAKKNE010000003">
    <property type="protein sequence ID" value="CAH0371136.1"/>
    <property type="molecule type" value="Genomic_DNA"/>
</dbReference>
<evidence type="ECO:0000313" key="2">
    <source>
        <dbReference type="EMBL" id="CAH0371136.1"/>
    </source>
</evidence>
<evidence type="ECO:0000256" key="1">
    <source>
        <dbReference type="SAM" id="MobiDB-lite"/>
    </source>
</evidence>
<feature type="region of interest" description="Disordered" evidence="1">
    <location>
        <begin position="597"/>
        <end position="626"/>
    </location>
</feature>
<gene>
    <name evidence="2" type="ORF">PECAL_3P10640</name>
</gene>
<sequence length="1235" mass="137793">MTDVRGATDVLRVPPKPPKTRMRDGVPWYESTKSANIVKIDAVKSIKPRPWKREHYGVRRDIHEEMVARCGGTRASRQALDLAIHLLRYEKEHRSQMDKAEKDEKREREELLERRRVRREAHLERERDKAQFMASWMNTGYDTWKKALTRERQRVRRDLRFELSLLDTKKVEEQQRNANASRDQKSGCEWFERNMTRLGIAGPSSDLNTAPRSPESAPVFLKRMEEHVAENTGDPKETYDLMSTLKDKGDRNRNAAFEKARRQRKMHVEQRRAQKELEAHRAEQSRLDAFAEKARAQRKLSEALWEKSLAKEKAQQQMLTRIEKEVDERVAKADEAFETLKEEARERAKDPERLAAIQAIIDEERAKHAARKHAHACEYARDAVSKFLDMVCVVLKVREDNGRKPMPFPEYRTLKEVYVSAEPYFVDDDPGPPPPGDASASARKAVVERLAFEAGEGDWSWGISHEERFGRDSRDPVNLATETLSLLIGDDPPSLRPAVPEVPSTKRICVLGPSSELVADGASVMGLVTCTASIAVAAALRKAEAALAAKQEAAEALDAAVEGDDLAVLEDALAQAREKGVEDLSSAEARRAELKELAAAAAPAPAEGEEGEEEAGEAEEEEPEEPVIPPLQARGEALLQLPEAAVNYESEDEEPEEEEGEEQPEAEEEGADELVEPEPEEEEDPAVVEARLQAKKARAFERKVKALADAAPDALLAETVVAFCHEAADQGRGFCVGGYPRTLAQAELLEQAFRPEAEDEPSPTWDGLITLKREPADDDAAAPAPAPQEGDAEAEEAQQAAEAAEAERLEAERVVDEIASAANAAIKLTWAPDHLIRLEERVAACVCVLEDYEADTPVEAEEVEQGDKTLLEKFRARKQISTVLAEATEAGRLEATIAAKAEERVSLLSPAARIWRDRELGVRDVDLERAKQSIDGWHNDLEVHRDCVAQFCTALDDQRALIEMHCAWARKSFRSALREHDLRWDALYKTTARQMLKREITSTDRCREVRLELTDDLELALGDVVDDRKASFDEKARVASEKALARANKAVELLGILASRLCAAEATRFASGCMTLDDFEEISAGEAACVAPHDVAKRLGRQLAALEEAVVIADDPEIGDKVRDTARLCTPLASIDGARPQRIRAPHTVQFAAHSVRRLGSVVERFDRAEQLLRGIVGALRSQLDAMTAARVRVEHERVGRHVRAFRARVKNDEVRVEPLVIGDDDGVDALLMFR</sequence>
<feature type="region of interest" description="Disordered" evidence="1">
    <location>
        <begin position="777"/>
        <end position="796"/>
    </location>
</feature>
<proteinExistence type="predicted"/>
<accession>A0A8J2SHX1</accession>
<dbReference type="OrthoDB" id="10690699at2759"/>
<feature type="compositionally biased region" description="Low complexity" evidence="1">
    <location>
        <begin position="597"/>
        <end position="606"/>
    </location>
</feature>
<reference evidence="2" key="1">
    <citation type="submission" date="2021-11" db="EMBL/GenBank/DDBJ databases">
        <authorList>
            <consortium name="Genoscope - CEA"/>
            <person name="William W."/>
        </authorList>
    </citation>
    <scope>NUCLEOTIDE SEQUENCE</scope>
</reference>
<organism evidence="2 3">
    <name type="scientific">Pelagomonas calceolata</name>
    <dbReference type="NCBI Taxonomy" id="35677"/>
    <lineage>
        <taxon>Eukaryota</taxon>
        <taxon>Sar</taxon>
        <taxon>Stramenopiles</taxon>
        <taxon>Ochrophyta</taxon>
        <taxon>Pelagophyceae</taxon>
        <taxon>Pelagomonadales</taxon>
        <taxon>Pelagomonadaceae</taxon>
        <taxon>Pelagomonas</taxon>
    </lineage>
</organism>
<protein>
    <submittedName>
        <fullName evidence="2">Uncharacterized protein</fullName>
    </submittedName>
</protein>
<feature type="region of interest" description="Disordered" evidence="1">
    <location>
        <begin position="1"/>
        <end position="26"/>
    </location>
</feature>
<feature type="compositionally biased region" description="Acidic residues" evidence="1">
    <location>
        <begin position="607"/>
        <end position="625"/>
    </location>
</feature>
<evidence type="ECO:0000313" key="3">
    <source>
        <dbReference type="Proteomes" id="UP000789595"/>
    </source>
</evidence>
<dbReference type="Proteomes" id="UP000789595">
    <property type="component" value="Unassembled WGS sequence"/>
</dbReference>
<name>A0A8J2SHX1_9STRA</name>
<comment type="caution">
    <text evidence="2">The sequence shown here is derived from an EMBL/GenBank/DDBJ whole genome shotgun (WGS) entry which is preliminary data.</text>
</comment>
<keyword evidence="3" id="KW-1185">Reference proteome</keyword>